<dbReference type="InterPro" id="IPR000944">
    <property type="entry name" value="Tscrpt_reg_Rrf2"/>
</dbReference>
<evidence type="ECO:0000313" key="2">
    <source>
        <dbReference type="EMBL" id="NMJ40978.1"/>
    </source>
</evidence>
<name>A0A848ECD6_9PROT</name>
<dbReference type="Gene3D" id="1.10.10.10">
    <property type="entry name" value="Winged helix-like DNA-binding domain superfamily/Winged helix DNA-binding domain"/>
    <property type="match status" value="1"/>
</dbReference>
<organism evidence="2 3">
    <name type="scientific">Neoroseomonas marina</name>
    <dbReference type="NCBI Taxonomy" id="1232220"/>
    <lineage>
        <taxon>Bacteria</taxon>
        <taxon>Pseudomonadati</taxon>
        <taxon>Pseudomonadota</taxon>
        <taxon>Alphaproteobacteria</taxon>
        <taxon>Acetobacterales</taxon>
        <taxon>Acetobacteraceae</taxon>
        <taxon>Neoroseomonas</taxon>
    </lineage>
</organism>
<dbReference type="GO" id="GO:0003700">
    <property type="term" value="F:DNA-binding transcription factor activity"/>
    <property type="evidence" value="ECO:0007669"/>
    <property type="project" value="TreeGrafter"/>
</dbReference>
<reference evidence="2 3" key="1">
    <citation type="submission" date="2020-03" db="EMBL/GenBank/DDBJ databases">
        <authorList>
            <person name="Sun Q."/>
        </authorList>
    </citation>
    <scope>NUCLEOTIDE SEQUENCE [LARGE SCALE GENOMIC DNA]</scope>
    <source>
        <strain evidence="2 3">JC162</strain>
    </source>
</reference>
<evidence type="ECO:0000256" key="1">
    <source>
        <dbReference type="ARBA" id="ARBA00023125"/>
    </source>
</evidence>
<proteinExistence type="predicted"/>
<dbReference type="AlphaFoldDB" id="A0A848ECD6"/>
<sequence>MQLTAFTDYTLRTLIYLAIEEGRRATIAEIADAYGIAENHLTKVVLLLGQAGDVETLRGRNGGLRLARPASEISIGVVVRRTEPGLALAPCLGTGNCVITPACGLRPVLAEALDAFLAVLDRYTLADLVGRSRGGLARLLGLPAPAA</sequence>
<keyword evidence="3" id="KW-1185">Reference proteome</keyword>
<dbReference type="NCBIfam" id="TIGR00738">
    <property type="entry name" value="rrf2_super"/>
    <property type="match status" value="1"/>
</dbReference>
<dbReference type="PANTHER" id="PTHR33221:SF4">
    <property type="entry name" value="HTH-TYPE TRANSCRIPTIONAL REPRESSOR NSRR"/>
    <property type="match status" value="1"/>
</dbReference>
<gene>
    <name evidence="2" type="ORF">GWK16_06985</name>
</gene>
<dbReference type="PROSITE" id="PS51197">
    <property type="entry name" value="HTH_RRF2_2"/>
    <property type="match status" value="1"/>
</dbReference>
<dbReference type="RefSeq" id="WP_170053227.1">
    <property type="nucleotide sequence ID" value="NZ_JABBKX010000002.1"/>
</dbReference>
<dbReference type="Pfam" id="PF02082">
    <property type="entry name" value="Rrf2"/>
    <property type="match status" value="1"/>
</dbReference>
<dbReference type="Proteomes" id="UP000548582">
    <property type="component" value="Unassembled WGS sequence"/>
</dbReference>
<evidence type="ECO:0000313" key="3">
    <source>
        <dbReference type="Proteomes" id="UP000548582"/>
    </source>
</evidence>
<dbReference type="EMBL" id="JABBKX010000002">
    <property type="protein sequence ID" value="NMJ40978.1"/>
    <property type="molecule type" value="Genomic_DNA"/>
</dbReference>
<protein>
    <submittedName>
        <fullName evidence="2">Rrf2 family transcriptional regulator</fullName>
    </submittedName>
</protein>
<dbReference type="SUPFAM" id="SSF46785">
    <property type="entry name" value="Winged helix' DNA-binding domain"/>
    <property type="match status" value="1"/>
</dbReference>
<dbReference type="GO" id="GO:0005829">
    <property type="term" value="C:cytosol"/>
    <property type="evidence" value="ECO:0007669"/>
    <property type="project" value="TreeGrafter"/>
</dbReference>
<dbReference type="InterPro" id="IPR036388">
    <property type="entry name" value="WH-like_DNA-bd_sf"/>
</dbReference>
<dbReference type="PANTHER" id="PTHR33221">
    <property type="entry name" value="WINGED HELIX-TURN-HELIX TRANSCRIPTIONAL REGULATOR, RRF2 FAMILY"/>
    <property type="match status" value="1"/>
</dbReference>
<comment type="caution">
    <text evidence="2">The sequence shown here is derived from an EMBL/GenBank/DDBJ whole genome shotgun (WGS) entry which is preliminary data.</text>
</comment>
<keyword evidence="1" id="KW-0238">DNA-binding</keyword>
<accession>A0A848ECD6</accession>
<dbReference type="GO" id="GO:0003677">
    <property type="term" value="F:DNA binding"/>
    <property type="evidence" value="ECO:0007669"/>
    <property type="project" value="UniProtKB-KW"/>
</dbReference>
<dbReference type="InterPro" id="IPR036390">
    <property type="entry name" value="WH_DNA-bd_sf"/>
</dbReference>